<comment type="similarity">
    <text evidence="1">In the N-terminal section; belongs to the zinc metallo-hydrolase group 3 family.</text>
</comment>
<dbReference type="PANTHER" id="PTHR43717">
    <property type="entry name" value="ANAEROBIC NITRIC OXIDE REDUCTASE FLAVORUBREDOXIN"/>
    <property type="match status" value="1"/>
</dbReference>
<protein>
    <submittedName>
        <fullName evidence="3">Nitric oxide reductase</fullName>
    </submittedName>
</protein>
<dbReference type="InterPro" id="IPR036866">
    <property type="entry name" value="RibonucZ/Hydroxyglut_hydro"/>
</dbReference>
<feature type="domain" description="Flavodoxin-like" evidence="2">
    <location>
        <begin position="251"/>
        <end position="391"/>
    </location>
</feature>
<dbReference type="InterPro" id="IPR016440">
    <property type="entry name" value="Rubredoxin-O_OxRdtase"/>
</dbReference>
<dbReference type="Gene3D" id="3.40.50.360">
    <property type="match status" value="1"/>
</dbReference>
<gene>
    <name evidence="3" type="primary">fprA</name>
    <name evidence="3" type="ORF">HMPREF9303_0063</name>
</gene>
<dbReference type="SMART" id="SM00849">
    <property type="entry name" value="Lactamase_B"/>
    <property type="match status" value="1"/>
</dbReference>
<evidence type="ECO:0000259" key="2">
    <source>
        <dbReference type="PROSITE" id="PS50902"/>
    </source>
</evidence>
<reference evidence="3 4" key="1">
    <citation type="submission" date="2011-02" db="EMBL/GenBank/DDBJ databases">
        <authorList>
            <person name="Durkin A.S."/>
            <person name="Madupu R."/>
            <person name="Torralba M."/>
            <person name="Gillis M."/>
            <person name="Methe B."/>
            <person name="Sutton G."/>
            <person name="Nelson K.E."/>
        </authorList>
    </citation>
    <scope>NUCLEOTIDE SEQUENCE [LARGE SCALE GENOMIC DNA]</scope>
    <source>
        <strain evidence="3 4">CRIS 18C-A</strain>
    </source>
</reference>
<evidence type="ECO:0000256" key="1">
    <source>
        <dbReference type="ARBA" id="ARBA00007121"/>
    </source>
</evidence>
<dbReference type="InterPro" id="IPR008254">
    <property type="entry name" value="Flavodoxin/NO_synth"/>
</dbReference>
<dbReference type="Pfam" id="PF00258">
    <property type="entry name" value="Flavodoxin_1"/>
    <property type="match status" value="1"/>
</dbReference>
<dbReference type="EMBL" id="AEXO01000072">
    <property type="protein sequence ID" value="EGC86120.1"/>
    <property type="molecule type" value="Genomic_DNA"/>
</dbReference>
<name>F0H7V6_9BACT</name>
<dbReference type="PIRSF" id="PIRSF005243">
    <property type="entry name" value="ROO"/>
    <property type="match status" value="1"/>
</dbReference>
<dbReference type="RefSeq" id="WP_004353584.1">
    <property type="nucleotide sequence ID" value="NZ_AEXO01000072.1"/>
</dbReference>
<dbReference type="GO" id="GO:0009055">
    <property type="term" value="F:electron transfer activity"/>
    <property type="evidence" value="ECO:0007669"/>
    <property type="project" value="InterPro"/>
</dbReference>
<evidence type="ECO:0000313" key="4">
    <source>
        <dbReference type="Proteomes" id="UP000003155"/>
    </source>
</evidence>
<evidence type="ECO:0000313" key="3">
    <source>
        <dbReference type="EMBL" id="EGC86120.1"/>
    </source>
</evidence>
<dbReference type="InterPro" id="IPR029039">
    <property type="entry name" value="Flavoprotein-like_sf"/>
</dbReference>
<proteinExistence type="inferred from homology"/>
<dbReference type="PANTHER" id="PTHR43717:SF1">
    <property type="entry name" value="ANAEROBIC NITRIC OXIDE REDUCTASE FLAVORUBREDOXIN"/>
    <property type="match status" value="1"/>
</dbReference>
<dbReference type="GO" id="GO:0016491">
    <property type="term" value="F:oxidoreductase activity"/>
    <property type="evidence" value="ECO:0007669"/>
    <property type="project" value="InterPro"/>
</dbReference>
<keyword evidence="4" id="KW-1185">Reference proteome</keyword>
<accession>F0H7V6</accession>
<dbReference type="InterPro" id="IPR045761">
    <property type="entry name" value="ODP_dom"/>
</dbReference>
<dbReference type="PROSITE" id="PS50902">
    <property type="entry name" value="FLAVODOXIN_LIKE"/>
    <property type="match status" value="1"/>
</dbReference>
<dbReference type="AlphaFoldDB" id="F0H7V6"/>
<dbReference type="InterPro" id="IPR001279">
    <property type="entry name" value="Metallo-B-lactamas"/>
</dbReference>
<comment type="caution">
    <text evidence="3">The sequence shown here is derived from an EMBL/GenBank/DDBJ whole genome shotgun (WGS) entry which is preliminary data.</text>
</comment>
<sequence length="395" mass="45341">MKKITDKVSWVGKVDWELRRFHGDEYSTEKGSSYNAYLIRDKKTALIDTVWGPYDKEYVKHLKEDIDLSTVDYIIMDHSESDHSGALPELMREIPDVPIYCTQKGEAIIRGHYHKDWNFVTVKTGDSLCLGETTLHFIEAPFLHWPDTMFSYLEGEDVLFTSDAFGQHYATESLLDVDARMSEVLYEAEKYWANIINTYAALATKKLKQILDMNLPLQYICPSHGIIWHRNVSDIIRQYQDWAGAYQENQVTIVYDTMWQSTRKMAEAIAKGIREEDPEVVVKLYNVTKEDKNDVITQIFQSKAVLVGSPTINYGYSFAIAGILEMAKGLRFKNKKAAAFGSYGWTGEAPKQLTEKLKEAGFSIVNDGIREQWVPDEKGIRECVEYGREFARATK</sequence>
<dbReference type="Proteomes" id="UP000003155">
    <property type="component" value="Unassembled WGS sequence"/>
</dbReference>
<dbReference type="GO" id="GO:0046872">
    <property type="term" value="F:metal ion binding"/>
    <property type="evidence" value="ECO:0007669"/>
    <property type="project" value="InterPro"/>
</dbReference>
<dbReference type="GO" id="GO:0010181">
    <property type="term" value="F:FMN binding"/>
    <property type="evidence" value="ECO:0007669"/>
    <property type="project" value="InterPro"/>
</dbReference>
<dbReference type="Gene3D" id="3.60.15.10">
    <property type="entry name" value="Ribonuclease Z/Hydroxyacylglutathione hydrolase-like"/>
    <property type="match status" value="1"/>
</dbReference>
<dbReference type="CDD" id="cd07709">
    <property type="entry name" value="flavodiiron_proteins_MBL-fold"/>
    <property type="match status" value="1"/>
</dbReference>
<dbReference type="Pfam" id="PF19583">
    <property type="entry name" value="ODP"/>
    <property type="match status" value="1"/>
</dbReference>
<dbReference type="SUPFAM" id="SSF56281">
    <property type="entry name" value="Metallo-hydrolase/oxidoreductase"/>
    <property type="match status" value="1"/>
</dbReference>
<dbReference type="SUPFAM" id="SSF52218">
    <property type="entry name" value="Flavoproteins"/>
    <property type="match status" value="1"/>
</dbReference>
<organism evidence="3 4">
    <name type="scientific">Prevotella denticola CRIS 18C-A</name>
    <dbReference type="NCBI Taxonomy" id="944557"/>
    <lineage>
        <taxon>Bacteria</taxon>
        <taxon>Pseudomonadati</taxon>
        <taxon>Bacteroidota</taxon>
        <taxon>Bacteroidia</taxon>
        <taxon>Bacteroidales</taxon>
        <taxon>Prevotellaceae</taxon>
        <taxon>Prevotella</taxon>
    </lineage>
</organism>